<dbReference type="KEGG" id="vg:26637355"/>
<proteinExistence type="predicted"/>
<evidence type="ECO:0000313" key="1">
    <source>
        <dbReference type="EMBL" id="AKF14314.1"/>
    </source>
</evidence>
<keyword evidence="2" id="KW-1185">Reference proteome</keyword>
<accession>A0A0F6YQZ8</accession>
<sequence>MSVSFSRTALVKTAQAALTNHEKAQKDHARAIKDYQDNHRGEWSPQAMAQLRDWLSKQLRKAGNAAPTKFDAHKALGLSDVEYVFYAPPADYDIRKAVTKPQGLLSAVQVTETRALLEVLKAATGDTVSANELKLLGLTKLGHVFQAAANEVAS</sequence>
<dbReference type="Proteomes" id="UP000203101">
    <property type="component" value="Segment"/>
</dbReference>
<name>A0A0F6YQZ8_9CAUD</name>
<gene>
    <name evidence="1" type="primary">52</name>
    <name evidence="1" type="ORF">SEA_VINCENZO_52</name>
</gene>
<organism evidence="1 2">
    <name type="scientific">Mycobacterium phage Vincenzo</name>
    <dbReference type="NCBI Taxonomy" id="1647301"/>
    <lineage>
        <taxon>Viruses</taxon>
        <taxon>Duplodnaviria</taxon>
        <taxon>Heunggongvirae</taxon>
        <taxon>Uroviricota</taxon>
        <taxon>Caudoviricetes</taxon>
        <taxon>Bclasvirinae</taxon>
        <taxon>Coopervirus</taxon>
        <taxon>Coopervirus vincenzo</taxon>
    </lineage>
</organism>
<reference evidence="1 2" key="1">
    <citation type="journal article" date="2015" name="Genome Announc.">
        <title>Genome Sequences of Mycobacteriophages AlanGrant, Baee, Corofin, OrangeOswald, and Vincenzo, New Members of Cluster B.</title>
        <authorList>
            <person name="Pope W.H."/>
            <person name="Carbonara M.E."/>
            <person name="Cioffi H.M."/>
            <person name="Cruz T."/>
            <person name="Dang B.Q."/>
            <person name="Doyle A.N."/>
            <person name="Fan O.H."/>
            <person name="Gallagher M."/>
            <person name="Gentile G.M."/>
            <person name="German B.A."/>
            <person name="Farrell M.E."/>
            <person name="Gerwig M."/>
            <person name="Hunter K.L."/>
            <person name="Lefever V.E."/>
            <person name="Marfisi N.A."/>
            <person name="McDonnell J.E."/>
            <person name="Monga J.K."/>
            <person name="Quiroz K.G."/>
            <person name="Pong A.C."/>
            <person name="Rimple P.A."/>
            <person name="Situ M."/>
            <person name="Sohnen P.C."/>
            <person name="Stockinger A.N."/>
            <person name="Thompson P.K."/>
            <person name="Torchio N.M."/>
            <person name="Toner C.L."/>
            <person name="Ulbrich M.C."/>
            <person name="Vohra N.I."/>
            <person name="Zakir A."/>
            <person name="Adkins N.L."/>
            <person name="Brown B.R."/>
            <person name="Churilla B.M."/>
            <person name="Kramer Z.J."/>
            <person name="Lapin J.S."/>
            <person name="Montgomery M.T."/>
            <person name="Prout A.K."/>
            <person name="Grubb S.R."/>
            <person name="Warner M.H."/>
            <person name="Bowman C.A."/>
            <person name="Russell D.A."/>
            <person name="Hatfull G.F."/>
        </authorList>
    </citation>
    <scope>NUCLEOTIDE SEQUENCE [LARGE SCALE GENOMIC DNA]</scope>
</reference>
<evidence type="ECO:0000313" key="2">
    <source>
        <dbReference type="Proteomes" id="UP000203101"/>
    </source>
</evidence>
<dbReference type="GeneID" id="26637355"/>
<dbReference type="EMBL" id="KR080194">
    <property type="protein sequence ID" value="AKF14314.1"/>
    <property type="molecule type" value="Genomic_DNA"/>
</dbReference>
<protein>
    <submittedName>
        <fullName evidence="1">Uncharacterized protein</fullName>
    </submittedName>
</protein>
<dbReference type="OrthoDB" id="13280at10239"/>
<dbReference type="RefSeq" id="YP_009210908.1">
    <property type="nucleotide sequence ID" value="NC_028934.1"/>
</dbReference>